<gene>
    <name evidence="1" type="ORF">TMI583_LOCUS19667</name>
</gene>
<comment type="caution">
    <text evidence="1">The sequence shown here is derived from an EMBL/GenBank/DDBJ whole genome shotgun (WGS) entry which is preliminary data.</text>
</comment>
<evidence type="ECO:0000313" key="1">
    <source>
        <dbReference type="EMBL" id="CAF3871767.1"/>
    </source>
</evidence>
<dbReference type="EMBL" id="CAJOBA010011673">
    <property type="protein sequence ID" value="CAF3871767.1"/>
    <property type="molecule type" value="Genomic_DNA"/>
</dbReference>
<dbReference type="Proteomes" id="UP000682733">
    <property type="component" value="Unassembled WGS sequence"/>
</dbReference>
<evidence type="ECO:0000313" key="2">
    <source>
        <dbReference type="Proteomes" id="UP000682733"/>
    </source>
</evidence>
<reference evidence="1" key="1">
    <citation type="submission" date="2021-02" db="EMBL/GenBank/DDBJ databases">
        <authorList>
            <person name="Nowell W R."/>
        </authorList>
    </citation>
    <scope>NUCLEOTIDE SEQUENCE</scope>
</reference>
<accession>A0A8S2KVR4</accession>
<feature type="non-terminal residue" evidence="1">
    <location>
        <position position="90"/>
    </location>
</feature>
<protein>
    <submittedName>
        <fullName evidence="1">Uncharacterized protein</fullName>
    </submittedName>
</protein>
<dbReference type="AlphaFoldDB" id="A0A8S2KVR4"/>
<organism evidence="1 2">
    <name type="scientific">Didymodactylos carnosus</name>
    <dbReference type="NCBI Taxonomy" id="1234261"/>
    <lineage>
        <taxon>Eukaryota</taxon>
        <taxon>Metazoa</taxon>
        <taxon>Spiralia</taxon>
        <taxon>Gnathifera</taxon>
        <taxon>Rotifera</taxon>
        <taxon>Eurotatoria</taxon>
        <taxon>Bdelloidea</taxon>
        <taxon>Philodinida</taxon>
        <taxon>Philodinidae</taxon>
        <taxon>Didymodactylos</taxon>
    </lineage>
</organism>
<proteinExistence type="predicted"/>
<sequence>MKDWQDKLSANEDFVKIVEAAAYQPTVIRLASMAKRLAVDIGLHNTSASVAEPVSNRISEIKNAAKGILSNLGIGLDLLTPEIPPDENDT</sequence>
<name>A0A8S2KVR4_9BILA</name>